<feature type="compositionally biased region" description="Basic and acidic residues" evidence="7">
    <location>
        <begin position="144"/>
        <end position="158"/>
    </location>
</feature>
<keyword evidence="6" id="KW-0449">Lipoprotein</keyword>
<comment type="similarity">
    <text evidence="1">Belongs to the recoverin family.</text>
</comment>
<evidence type="ECO:0000256" key="1">
    <source>
        <dbReference type="ARBA" id="ARBA00006049"/>
    </source>
</evidence>
<keyword evidence="3" id="KW-0479">Metal-binding</keyword>
<evidence type="ECO:0000313" key="9">
    <source>
        <dbReference type="EMBL" id="KAH0512453.1"/>
    </source>
</evidence>
<keyword evidence="2" id="KW-0519">Myristate</keyword>
<dbReference type="InterPro" id="IPR002048">
    <property type="entry name" value="EF_hand_dom"/>
</dbReference>
<accession>A0A8J6KV52</accession>
<evidence type="ECO:0000256" key="7">
    <source>
        <dbReference type="SAM" id="MobiDB-lite"/>
    </source>
</evidence>
<protein>
    <submittedName>
        <fullName evidence="9">Lysophosphatidylcholine acyltransferase 2</fullName>
    </submittedName>
</protein>
<evidence type="ECO:0000256" key="3">
    <source>
        <dbReference type="ARBA" id="ARBA00022723"/>
    </source>
</evidence>
<dbReference type="SUPFAM" id="SSF47473">
    <property type="entry name" value="EF-hand"/>
    <property type="match status" value="1"/>
</dbReference>
<dbReference type="Gene3D" id="1.10.238.10">
    <property type="entry name" value="EF-hand"/>
    <property type="match status" value="1"/>
</dbReference>
<comment type="caution">
    <text evidence="9">The sequence shown here is derived from an EMBL/GenBank/DDBJ whole genome shotgun (WGS) entry which is preliminary data.</text>
</comment>
<dbReference type="PROSITE" id="PS50222">
    <property type="entry name" value="EF_HAND_2"/>
    <property type="match status" value="1"/>
</dbReference>
<evidence type="ECO:0000256" key="2">
    <source>
        <dbReference type="ARBA" id="ARBA00022707"/>
    </source>
</evidence>
<evidence type="ECO:0000259" key="8">
    <source>
        <dbReference type="PROSITE" id="PS50222"/>
    </source>
</evidence>
<dbReference type="Pfam" id="PF13499">
    <property type="entry name" value="EF-hand_7"/>
    <property type="match status" value="1"/>
</dbReference>
<dbReference type="GO" id="GO:0005509">
    <property type="term" value="F:calcium ion binding"/>
    <property type="evidence" value="ECO:0007669"/>
    <property type="project" value="InterPro"/>
</dbReference>
<dbReference type="Proteomes" id="UP000710432">
    <property type="component" value="Unassembled WGS sequence"/>
</dbReference>
<keyword evidence="9" id="KW-0012">Acyltransferase</keyword>
<dbReference type="AlphaFoldDB" id="A0A8J6KV52"/>
<reference evidence="9" key="1">
    <citation type="submission" date="2020-03" db="EMBL/GenBank/DDBJ databases">
        <title>Studies in the Genomics of Life Span.</title>
        <authorList>
            <person name="Glass D."/>
        </authorList>
    </citation>
    <scope>NUCLEOTIDE SEQUENCE</scope>
    <source>
        <strain evidence="9">LTLLF</strain>
        <tissue evidence="9">Muscle</tissue>
    </source>
</reference>
<gene>
    <name evidence="9" type="ORF">LTLLF_145050</name>
</gene>
<dbReference type="SMART" id="SM00054">
    <property type="entry name" value="EFh"/>
    <property type="match status" value="2"/>
</dbReference>
<evidence type="ECO:0000313" key="10">
    <source>
        <dbReference type="Proteomes" id="UP000710432"/>
    </source>
</evidence>
<dbReference type="GO" id="GO:0016746">
    <property type="term" value="F:acyltransferase activity"/>
    <property type="evidence" value="ECO:0007669"/>
    <property type="project" value="UniProtKB-KW"/>
</dbReference>
<sequence>MLVFPPSHYWKEKLHILSHNNDGSIDFREYVIGLAVLCNPANTEEIIQVAFKLFDVDEDGYITEQEFCTILQASLGVPDLDVSGLFREIAHGDSVSYEEFKSFALKHPEYAKIFTTYLDLQTCHVFSLPDEVQTAHSGASNKVSPEKHEEGASDKKVD</sequence>
<dbReference type="PROSITE" id="PS00018">
    <property type="entry name" value="EF_HAND_1"/>
    <property type="match status" value="1"/>
</dbReference>
<dbReference type="PRINTS" id="PR00450">
    <property type="entry name" value="RECOVERIN"/>
</dbReference>
<organism evidence="9 10">
    <name type="scientific">Microtus ochrogaster</name>
    <name type="common">Prairie vole</name>
    <dbReference type="NCBI Taxonomy" id="79684"/>
    <lineage>
        <taxon>Eukaryota</taxon>
        <taxon>Metazoa</taxon>
        <taxon>Chordata</taxon>
        <taxon>Craniata</taxon>
        <taxon>Vertebrata</taxon>
        <taxon>Euteleostomi</taxon>
        <taxon>Mammalia</taxon>
        <taxon>Eutheria</taxon>
        <taxon>Euarchontoglires</taxon>
        <taxon>Glires</taxon>
        <taxon>Rodentia</taxon>
        <taxon>Myomorpha</taxon>
        <taxon>Muroidea</taxon>
        <taxon>Cricetidae</taxon>
        <taxon>Arvicolinae</taxon>
        <taxon>Microtus</taxon>
    </lineage>
</organism>
<dbReference type="InterPro" id="IPR011992">
    <property type="entry name" value="EF-hand-dom_pair"/>
</dbReference>
<keyword evidence="5" id="KW-0106">Calcium</keyword>
<keyword evidence="9" id="KW-0808">Transferase</keyword>
<evidence type="ECO:0000256" key="4">
    <source>
        <dbReference type="ARBA" id="ARBA00022737"/>
    </source>
</evidence>
<dbReference type="PANTHER" id="PTHR23055:SF178">
    <property type="entry name" value="NEUROCALCIN HOMOLOG"/>
    <property type="match status" value="1"/>
</dbReference>
<keyword evidence="4" id="KW-0677">Repeat</keyword>
<feature type="domain" description="EF-hand" evidence="8">
    <location>
        <begin position="42"/>
        <end position="77"/>
    </location>
</feature>
<proteinExistence type="inferred from homology"/>
<dbReference type="InterPro" id="IPR028846">
    <property type="entry name" value="Recoverin"/>
</dbReference>
<dbReference type="InterPro" id="IPR018247">
    <property type="entry name" value="EF_Hand_1_Ca_BS"/>
</dbReference>
<dbReference type="EMBL" id="JAATJU010021971">
    <property type="protein sequence ID" value="KAH0512453.1"/>
    <property type="molecule type" value="Genomic_DNA"/>
</dbReference>
<evidence type="ECO:0000256" key="5">
    <source>
        <dbReference type="ARBA" id="ARBA00022837"/>
    </source>
</evidence>
<evidence type="ECO:0000256" key="6">
    <source>
        <dbReference type="ARBA" id="ARBA00023288"/>
    </source>
</evidence>
<dbReference type="CDD" id="cd00051">
    <property type="entry name" value="EFh"/>
    <property type="match status" value="1"/>
</dbReference>
<dbReference type="PANTHER" id="PTHR23055">
    <property type="entry name" value="CALCIUM BINDING PROTEINS"/>
    <property type="match status" value="1"/>
</dbReference>
<name>A0A8J6KV52_MICOH</name>
<feature type="region of interest" description="Disordered" evidence="7">
    <location>
        <begin position="136"/>
        <end position="158"/>
    </location>
</feature>